<dbReference type="OrthoDB" id="9813379at2"/>
<dbReference type="AlphaFoldDB" id="A0A3M2I5U3"/>
<name>A0A3M2I5U3_9GAMM</name>
<dbReference type="Pfam" id="PF02643">
    <property type="entry name" value="DUF192"/>
    <property type="match status" value="1"/>
</dbReference>
<dbReference type="InterPro" id="IPR003795">
    <property type="entry name" value="DUF192"/>
</dbReference>
<sequence>MKRGLIRRDSGGIVVARVWLANRWWSRLRGLLLRPHQEALLLTPCASVHTFGMHYPLDLVFLDRQGRVCGWQSNLRPWRTATCRGAAATVEMHAGTLGTLAPRIGEHWEWQATRSQ</sequence>
<protein>
    <submittedName>
        <fullName evidence="1">DUF192 domain-containing protein</fullName>
    </submittedName>
</protein>
<evidence type="ECO:0000313" key="1">
    <source>
        <dbReference type="EMBL" id="RMH93827.1"/>
    </source>
</evidence>
<reference evidence="1 2" key="1">
    <citation type="submission" date="2018-10" db="EMBL/GenBank/DDBJ databases">
        <title>Proposal of Lysobacter pythonis sp. nov. isolated from royal pythons (Python regius).</title>
        <authorList>
            <person name="Hans-Juergen B."/>
            <person name="Huptas C."/>
            <person name="Sandra B."/>
            <person name="Igor L."/>
            <person name="Joachim S."/>
            <person name="Siegfried S."/>
            <person name="Mareike W."/>
            <person name="Peter K."/>
        </authorList>
    </citation>
    <scope>NUCLEOTIDE SEQUENCE [LARGE SCALE GENOMIC DNA]</scope>
    <source>
        <strain evidence="1 2">4284/11</strain>
    </source>
</reference>
<evidence type="ECO:0000313" key="2">
    <source>
        <dbReference type="Proteomes" id="UP000275012"/>
    </source>
</evidence>
<dbReference type="EMBL" id="RFLY01000004">
    <property type="protein sequence ID" value="RMH93827.1"/>
    <property type="molecule type" value="Genomic_DNA"/>
</dbReference>
<proteinExistence type="predicted"/>
<dbReference type="Proteomes" id="UP000275012">
    <property type="component" value="Unassembled WGS sequence"/>
</dbReference>
<comment type="caution">
    <text evidence="1">The sequence shown here is derived from an EMBL/GenBank/DDBJ whole genome shotgun (WGS) entry which is preliminary data.</text>
</comment>
<accession>A0A3M2I5U3</accession>
<organism evidence="1 2">
    <name type="scientific">Solilutibacter pythonis</name>
    <dbReference type="NCBI Taxonomy" id="2483112"/>
    <lineage>
        <taxon>Bacteria</taxon>
        <taxon>Pseudomonadati</taxon>
        <taxon>Pseudomonadota</taxon>
        <taxon>Gammaproteobacteria</taxon>
        <taxon>Lysobacterales</taxon>
        <taxon>Lysobacteraceae</taxon>
        <taxon>Solilutibacter</taxon>
    </lineage>
</organism>
<gene>
    <name evidence="1" type="ORF">EBB59_04060</name>
</gene>
<dbReference type="Gene3D" id="2.60.120.1140">
    <property type="entry name" value="Protein of unknown function DUF192"/>
    <property type="match status" value="1"/>
</dbReference>
<dbReference type="RefSeq" id="WP_122100870.1">
    <property type="nucleotide sequence ID" value="NZ_RFLY01000004.1"/>
</dbReference>
<keyword evidence="2" id="KW-1185">Reference proteome</keyword>
<dbReference type="InterPro" id="IPR038695">
    <property type="entry name" value="Saro_0823-like_sf"/>
</dbReference>